<dbReference type="AlphaFoldDB" id="A0AAD9SMT6"/>
<protein>
    <submittedName>
        <fullName evidence="1">Uncharacterized protein</fullName>
    </submittedName>
</protein>
<evidence type="ECO:0000313" key="1">
    <source>
        <dbReference type="EMBL" id="KAK2611341.1"/>
    </source>
</evidence>
<organism evidence="1 2">
    <name type="scientific">Phomopsis amygdali</name>
    <name type="common">Fusicoccum amygdali</name>
    <dbReference type="NCBI Taxonomy" id="1214568"/>
    <lineage>
        <taxon>Eukaryota</taxon>
        <taxon>Fungi</taxon>
        <taxon>Dikarya</taxon>
        <taxon>Ascomycota</taxon>
        <taxon>Pezizomycotina</taxon>
        <taxon>Sordariomycetes</taxon>
        <taxon>Sordariomycetidae</taxon>
        <taxon>Diaporthales</taxon>
        <taxon>Diaporthaceae</taxon>
        <taxon>Diaporthe</taxon>
    </lineage>
</organism>
<reference evidence="1" key="1">
    <citation type="submission" date="2023-06" db="EMBL/GenBank/DDBJ databases">
        <authorList>
            <person name="Noh H."/>
        </authorList>
    </citation>
    <scope>NUCLEOTIDE SEQUENCE</scope>
    <source>
        <strain evidence="1">DUCC20226</strain>
    </source>
</reference>
<dbReference type="EMBL" id="JAUJFL010000002">
    <property type="protein sequence ID" value="KAK2611342.1"/>
    <property type="molecule type" value="Genomic_DNA"/>
</dbReference>
<name>A0AAD9SMT6_PHOAM</name>
<proteinExistence type="predicted"/>
<sequence length="102" mass="10827">MPSCGGARQNCQAAPGEAGGAIGSAVWRCTSFTQTPALRCPPAARMLLGAADKLLPRERLPLQNSSGGLRDAKAQRCYLSRYNPIDSSTCAQPEPRWSSFSS</sequence>
<comment type="caution">
    <text evidence="1">The sequence shown here is derived from an EMBL/GenBank/DDBJ whole genome shotgun (WGS) entry which is preliminary data.</text>
</comment>
<dbReference type="Proteomes" id="UP001265746">
    <property type="component" value="Unassembled WGS sequence"/>
</dbReference>
<gene>
    <name evidence="1" type="ORF">N8I77_004690</name>
</gene>
<evidence type="ECO:0000313" key="2">
    <source>
        <dbReference type="Proteomes" id="UP001265746"/>
    </source>
</evidence>
<keyword evidence="2" id="KW-1185">Reference proteome</keyword>
<dbReference type="EMBL" id="JAUJFL010000002">
    <property type="protein sequence ID" value="KAK2611341.1"/>
    <property type="molecule type" value="Genomic_DNA"/>
</dbReference>
<accession>A0AAD9SMT6</accession>